<accession>A0A2D3D868</accession>
<evidence type="ECO:0008006" key="3">
    <source>
        <dbReference type="Google" id="ProtNLM"/>
    </source>
</evidence>
<name>A0A2D3D868_9BIFI</name>
<reference evidence="1 2" key="1">
    <citation type="submission" date="2016-11" db="EMBL/GenBank/DDBJ databases">
        <title>complete genome sequence of Bifidobacterium choerinum strain FMB-1.</title>
        <authorList>
            <person name="Park C.-S."/>
            <person name="Jung D.-H."/>
            <person name="Choi D.-S."/>
        </authorList>
    </citation>
    <scope>NUCLEOTIDE SEQUENCE [LARGE SCALE GENOMIC DNA]</scope>
    <source>
        <strain evidence="1 2">FMB-1</strain>
    </source>
</reference>
<evidence type="ECO:0000313" key="1">
    <source>
        <dbReference type="EMBL" id="ATU21056.1"/>
    </source>
</evidence>
<dbReference type="EMBL" id="CP018044">
    <property type="protein sequence ID" value="ATU21056.1"/>
    <property type="molecule type" value="Genomic_DNA"/>
</dbReference>
<organism evidence="1 2">
    <name type="scientific">Bifidobacterium choerinum</name>
    <dbReference type="NCBI Taxonomy" id="35760"/>
    <lineage>
        <taxon>Bacteria</taxon>
        <taxon>Bacillati</taxon>
        <taxon>Actinomycetota</taxon>
        <taxon>Actinomycetes</taxon>
        <taxon>Bifidobacteriales</taxon>
        <taxon>Bifidobacteriaceae</taxon>
        <taxon>Bifidobacterium</taxon>
    </lineage>
</organism>
<dbReference type="Proteomes" id="UP000229907">
    <property type="component" value="Chromosome"/>
</dbReference>
<evidence type="ECO:0000313" key="2">
    <source>
        <dbReference type="Proteomes" id="UP000229907"/>
    </source>
</evidence>
<sequence length="316" mass="34194">MLYGDGLAEPVTLDGSPDAGVGILRGLEGWLGTPGSKVDLTERREGDGAHDVAESELLYSARTVTIQYRLLAQSWDGRERMLAMQDALRALLGREVTVRVIDGDRDHMCRGYVDSIDVAETAQNVNWQTMTGQVVVVCPRPQILSWDAHLLQLTCNEQGVAGVGLCYGPRLATYWEGEPNNSVSVLVTDTNAGTSGLHYPLSYFEFTETDNMTAGVLHNTGSAPAFPQFLVHGPLEHGIKLSFPGTGLTLEYGEPVGDVPVLLDARTRRASIDGADCSAGLRSRGFPTVPPHGDLRVELMTMGRGYVDCSAHDTYM</sequence>
<protein>
    <recommendedName>
        <fullName evidence="3">Phage tail protein</fullName>
    </recommendedName>
</protein>
<proteinExistence type="predicted"/>
<dbReference type="KEGG" id="bcho:BcFMB_09130"/>
<dbReference type="AlphaFoldDB" id="A0A2D3D868"/>
<gene>
    <name evidence="1" type="ORF">BcFMB_09130</name>
</gene>